<dbReference type="AlphaFoldDB" id="A0A1E5G6E0"/>
<feature type="modified residue" description="N6-(pyridoxal phosphate)lysine" evidence="8">
    <location>
        <position position="267"/>
    </location>
</feature>
<comment type="similarity">
    <text evidence="4 8">Belongs to the class-III pyridoxal-phosphate-dependent aminotransferase family. HemL subfamily.</text>
</comment>
<dbReference type="GO" id="GO:0008483">
    <property type="term" value="F:transaminase activity"/>
    <property type="evidence" value="ECO:0007669"/>
    <property type="project" value="InterPro"/>
</dbReference>
<dbReference type="EMBL" id="MIJE01000001">
    <property type="protein sequence ID" value="OEF98314.1"/>
    <property type="molecule type" value="Genomic_DNA"/>
</dbReference>
<dbReference type="OrthoDB" id="9807885at2"/>
<dbReference type="Gene3D" id="3.90.1150.10">
    <property type="entry name" value="Aspartate Aminotransferase, domain 1"/>
    <property type="match status" value="1"/>
</dbReference>
<dbReference type="HAMAP" id="MF_00375">
    <property type="entry name" value="HemL_aminotrans_3"/>
    <property type="match status" value="1"/>
</dbReference>
<dbReference type="InterPro" id="IPR015422">
    <property type="entry name" value="PyrdxlP-dep_Trfase_small"/>
</dbReference>
<evidence type="ECO:0000256" key="4">
    <source>
        <dbReference type="ARBA" id="ARBA00008981"/>
    </source>
</evidence>
<dbReference type="FunFam" id="3.40.640.10:FF:000021">
    <property type="entry name" value="Glutamate-1-semialdehyde 2,1-aminomutase"/>
    <property type="match status" value="1"/>
</dbReference>
<dbReference type="RefSeq" id="WP_069641806.1">
    <property type="nucleotide sequence ID" value="NZ_MIJE01000001.1"/>
</dbReference>
<keyword evidence="10" id="KW-1185">Reference proteome</keyword>
<evidence type="ECO:0000313" key="9">
    <source>
        <dbReference type="EMBL" id="OEF98314.1"/>
    </source>
</evidence>
<dbReference type="PROSITE" id="PS00600">
    <property type="entry name" value="AA_TRANSFER_CLASS_3"/>
    <property type="match status" value="1"/>
</dbReference>
<keyword evidence="7 8" id="KW-0627">Porphyrin biosynthesis</keyword>
<dbReference type="UniPathway" id="UPA00251">
    <property type="reaction ID" value="UER00317"/>
</dbReference>
<dbReference type="Pfam" id="PF00202">
    <property type="entry name" value="Aminotran_3"/>
    <property type="match status" value="1"/>
</dbReference>
<evidence type="ECO:0000256" key="6">
    <source>
        <dbReference type="ARBA" id="ARBA00023235"/>
    </source>
</evidence>
<dbReference type="CDD" id="cd00610">
    <property type="entry name" value="OAT_like"/>
    <property type="match status" value="1"/>
</dbReference>
<evidence type="ECO:0000313" key="10">
    <source>
        <dbReference type="Proteomes" id="UP000094296"/>
    </source>
</evidence>
<keyword evidence="8" id="KW-0963">Cytoplasm</keyword>
<keyword evidence="6 8" id="KW-0413">Isomerase</keyword>
<dbReference type="NCBIfam" id="NF000818">
    <property type="entry name" value="PRK00062.1"/>
    <property type="match status" value="1"/>
</dbReference>
<dbReference type="SUPFAM" id="SSF53383">
    <property type="entry name" value="PLP-dependent transferases"/>
    <property type="match status" value="1"/>
</dbReference>
<reference evidence="9 10" key="1">
    <citation type="submission" date="2016-09" db="EMBL/GenBank/DDBJ databases">
        <title>Draft genome sequence for the type strain of Desulfuribacillus alkaliarsenatis AHT28, an obligately anaerobic, sulfidogenic bacterium isolated from Russian soda lake sediments.</title>
        <authorList>
            <person name="Abin C.A."/>
            <person name="Hollibaugh J.T."/>
        </authorList>
    </citation>
    <scope>NUCLEOTIDE SEQUENCE [LARGE SCALE GENOMIC DNA]</scope>
    <source>
        <strain evidence="9 10">AHT28</strain>
    </source>
</reference>
<comment type="caution">
    <text evidence="9">The sequence shown here is derived from an EMBL/GenBank/DDBJ whole genome shotgun (WGS) entry which is preliminary data.</text>
</comment>
<evidence type="ECO:0000256" key="2">
    <source>
        <dbReference type="ARBA" id="ARBA00001933"/>
    </source>
</evidence>
<sequence>MIRPNSAKAFEEAKKVIPGGVNSPVRAFSAMGTHPVFFKEAKGSKFTDVDGNEYIDYVGSWGPLILGHSHPEVVAAIKEYADKGTSYGAPTELETEMAKLVIDILPSVEMVRMVSSGTEAVMSALRLARGYTKRNKIIKFEGCFHGHADSMLIKAGSGVATLGLPNSPGVPESVATHTLTVPYNDEESLKLAFEKYGDDIAGVILEPVAGNMGLVTPKPGYLEFIRKITKDYGALLIFDEVMCGFRVHYNGAQALYNIDPDITCLGKVIGGGMPVGAYAGKREIMEHIAPAGTIYQAGTLSGNPLAMIAGYTTLKILGQPGVFEGLVEKTKRLATGIEKNAKDLGIPYYADQLGSMFCLYFNENEVYDYQTAAKSDLERFAKYYRNLLEEGVYIAPSQFESCFMSTVHSDEDIDRTIEATYNAMKRL</sequence>
<gene>
    <name evidence="8" type="primary">hemL</name>
    <name evidence="9" type="ORF">BHF68_01140</name>
</gene>
<dbReference type="InterPro" id="IPR005814">
    <property type="entry name" value="Aminotrans_3"/>
</dbReference>
<dbReference type="InterPro" id="IPR015421">
    <property type="entry name" value="PyrdxlP-dep_Trfase_major"/>
</dbReference>
<protein>
    <recommendedName>
        <fullName evidence="8">Glutamate-1-semialdehyde 2,1-aminomutase</fullName>
        <shortName evidence="8">GSA</shortName>
        <ecNumber evidence="8">5.4.3.8</ecNumber>
    </recommendedName>
    <alternativeName>
        <fullName evidence="8">Glutamate-1-semialdehyde aminotransferase</fullName>
        <shortName evidence="8">GSA-AT</shortName>
    </alternativeName>
</protein>
<dbReference type="GO" id="GO:0030170">
    <property type="term" value="F:pyridoxal phosphate binding"/>
    <property type="evidence" value="ECO:0007669"/>
    <property type="project" value="InterPro"/>
</dbReference>
<accession>A0A1E5G6E0</accession>
<proteinExistence type="inferred from homology"/>
<comment type="subunit">
    <text evidence="8">Homodimer.</text>
</comment>
<organism evidence="9 10">
    <name type="scientific">Desulfuribacillus alkaliarsenatis</name>
    <dbReference type="NCBI Taxonomy" id="766136"/>
    <lineage>
        <taxon>Bacteria</taxon>
        <taxon>Bacillati</taxon>
        <taxon>Bacillota</taxon>
        <taxon>Desulfuribacillia</taxon>
        <taxon>Desulfuribacillales</taxon>
        <taxon>Desulfuribacillaceae</taxon>
        <taxon>Desulfuribacillus</taxon>
    </lineage>
</organism>
<dbReference type="PANTHER" id="PTHR43713:SF3">
    <property type="entry name" value="GLUTAMATE-1-SEMIALDEHYDE 2,1-AMINOMUTASE 1, CHLOROPLASTIC-RELATED"/>
    <property type="match status" value="1"/>
</dbReference>
<dbReference type="NCBIfam" id="TIGR00713">
    <property type="entry name" value="hemL"/>
    <property type="match status" value="1"/>
</dbReference>
<evidence type="ECO:0000256" key="8">
    <source>
        <dbReference type="HAMAP-Rule" id="MF_00375"/>
    </source>
</evidence>
<dbReference type="GO" id="GO:0005737">
    <property type="term" value="C:cytoplasm"/>
    <property type="evidence" value="ECO:0007669"/>
    <property type="project" value="UniProtKB-SubCell"/>
</dbReference>
<evidence type="ECO:0000256" key="7">
    <source>
        <dbReference type="ARBA" id="ARBA00023244"/>
    </source>
</evidence>
<dbReference type="GO" id="GO:0006782">
    <property type="term" value="P:protoporphyrinogen IX biosynthetic process"/>
    <property type="evidence" value="ECO:0007669"/>
    <property type="project" value="UniProtKB-UniRule"/>
</dbReference>
<dbReference type="STRING" id="766136.BHF68_01140"/>
<dbReference type="Proteomes" id="UP000094296">
    <property type="component" value="Unassembled WGS sequence"/>
</dbReference>
<dbReference type="InterPro" id="IPR049704">
    <property type="entry name" value="Aminotrans_3_PPA_site"/>
</dbReference>
<comment type="catalytic activity">
    <reaction evidence="1 8">
        <text>(S)-4-amino-5-oxopentanoate = 5-aminolevulinate</text>
        <dbReference type="Rhea" id="RHEA:14265"/>
        <dbReference type="ChEBI" id="CHEBI:57501"/>
        <dbReference type="ChEBI" id="CHEBI:356416"/>
        <dbReference type="EC" id="5.4.3.8"/>
    </reaction>
</comment>
<name>A0A1E5G6E0_9FIRM</name>
<dbReference type="InterPro" id="IPR015424">
    <property type="entry name" value="PyrdxlP-dep_Trfase"/>
</dbReference>
<dbReference type="EC" id="5.4.3.8" evidence="8"/>
<evidence type="ECO:0000256" key="1">
    <source>
        <dbReference type="ARBA" id="ARBA00001579"/>
    </source>
</evidence>
<dbReference type="InterPro" id="IPR004639">
    <property type="entry name" value="4pyrrol_synth_GluAld_NH2Trfase"/>
</dbReference>
<keyword evidence="5 8" id="KW-0663">Pyridoxal phosphate</keyword>
<evidence type="ECO:0000256" key="3">
    <source>
        <dbReference type="ARBA" id="ARBA00004819"/>
    </source>
</evidence>
<dbReference type="GO" id="GO:0042286">
    <property type="term" value="F:glutamate-1-semialdehyde 2,1-aminomutase activity"/>
    <property type="evidence" value="ECO:0007669"/>
    <property type="project" value="UniProtKB-UniRule"/>
</dbReference>
<dbReference type="Gene3D" id="3.40.640.10">
    <property type="entry name" value="Type I PLP-dependent aspartate aminotransferase-like (Major domain)"/>
    <property type="match status" value="1"/>
</dbReference>
<dbReference type="PANTHER" id="PTHR43713">
    <property type="entry name" value="GLUTAMATE-1-SEMIALDEHYDE 2,1-AMINOMUTASE"/>
    <property type="match status" value="1"/>
</dbReference>
<comment type="cofactor">
    <cofactor evidence="2 8">
        <name>pyridoxal 5'-phosphate</name>
        <dbReference type="ChEBI" id="CHEBI:597326"/>
    </cofactor>
</comment>
<evidence type="ECO:0000256" key="5">
    <source>
        <dbReference type="ARBA" id="ARBA00022898"/>
    </source>
</evidence>
<comment type="pathway">
    <text evidence="3">Porphyrin-containing compound metabolism; protoporphyrin-IX biosynthesis; 5-aminolevulinate from L-glutamyl-tRNA(Glu): step 2/2.</text>
</comment>
<comment type="subcellular location">
    <subcellularLocation>
        <location evidence="8">Cytoplasm</location>
    </subcellularLocation>
</comment>